<dbReference type="GO" id="GO:0016787">
    <property type="term" value="F:hydrolase activity"/>
    <property type="evidence" value="ECO:0007669"/>
    <property type="project" value="UniProtKB-KW"/>
</dbReference>
<evidence type="ECO:0000259" key="8">
    <source>
        <dbReference type="Pfam" id="PF01850"/>
    </source>
</evidence>
<sequence>MAAEVHGLLDTNILILRRAIDHAQLPDLMSISTITLAELSAGPHYADDPAERARRTDLLQRVESEFDPLPFGTEAARIFGRVSASVLAMGRTPRRRVADLMIASVAIAHRMPLYTTDPQDFEGLKELLDVVPVTRPIRT</sequence>
<evidence type="ECO:0000256" key="5">
    <source>
        <dbReference type="ARBA" id="ARBA00022801"/>
    </source>
</evidence>
<dbReference type="Pfam" id="PF01850">
    <property type="entry name" value="PIN"/>
    <property type="match status" value="1"/>
</dbReference>
<evidence type="ECO:0000256" key="1">
    <source>
        <dbReference type="ARBA" id="ARBA00001946"/>
    </source>
</evidence>
<dbReference type="PANTHER" id="PTHR33653">
    <property type="entry name" value="RIBONUCLEASE VAPC2"/>
    <property type="match status" value="1"/>
</dbReference>
<dbReference type="Gene3D" id="3.40.50.1010">
    <property type="entry name" value="5'-nuclease"/>
    <property type="match status" value="1"/>
</dbReference>
<dbReference type="PANTHER" id="PTHR33653:SF1">
    <property type="entry name" value="RIBONUCLEASE VAPC2"/>
    <property type="match status" value="1"/>
</dbReference>
<evidence type="ECO:0000313" key="9">
    <source>
        <dbReference type="EMBL" id="ANN16823.1"/>
    </source>
</evidence>
<evidence type="ECO:0000256" key="2">
    <source>
        <dbReference type="ARBA" id="ARBA00022649"/>
    </source>
</evidence>
<proteinExistence type="inferred from homology"/>
<dbReference type="GO" id="GO:0004518">
    <property type="term" value="F:nuclease activity"/>
    <property type="evidence" value="ECO:0007669"/>
    <property type="project" value="UniProtKB-KW"/>
</dbReference>
<dbReference type="KEGG" id="aori:SD37_14940"/>
<evidence type="ECO:0000313" key="10">
    <source>
        <dbReference type="Proteomes" id="UP000093695"/>
    </source>
</evidence>
<feature type="domain" description="PIN" evidence="8">
    <location>
        <begin position="8"/>
        <end position="121"/>
    </location>
</feature>
<evidence type="ECO:0000256" key="3">
    <source>
        <dbReference type="ARBA" id="ARBA00022722"/>
    </source>
</evidence>
<keyword evidence="6" id="KW-0460">Magnesium</keyword>
<name>A0A193BXC7_AMYOR</name>
<evidence type="ECO:0000256" key="6">
    <source>
        <dbReference type="ARBA" id="ARBA00022842"/>
    </source>
</evidence>
<dbReference type="RefSeq" id="WP_044850366.1">
    <property type="nucleotide sequence ID" value="NZ_CP016174.1"/>
</dbReference>
<keyword evidence="4" id="KW-0479">Metal-binding</keyword>
<dbReference type="AlphaFoldDB" id="A0A193BXC7"/>
<protein>
    <submittedName>
        <fullName evidence="9">Twitching motility protein PilT</fullName>
    </submittedName>
</protein>
<dbReference type="SUPFAM" id="SSF88723">
    <property type="entry name" value="PIN domain-like"/>
    <property type="match status" value="1"/>
</dbReference>
<keyword evidence="2" id="KW-1277">Toxin-antitoxin system</keyword>
<dbReference type="EMBL" id="CP016174">
    <property type="protein sequence ID" value="ANN16823.1"/>
    <property type="molecule type" value="Genomic_DNA"/>
</dbReference>
<organism evidence="9 10">
    <name type="scientific">Amycolatopsis orientalis</name>
    <name type="common">Nocardia orientalis</name>
    <dbReference type="NCBI Taxonomy" id="31958"/>
    <lineage>
        <taxon>Bacteria</taxon>
        <taxon>Bacillati</taxon>
        <taxon>Actinomycetota</taxon>
        <taxon>Actinomycetes</taxon>
        <taxon>Pseudonocardiales</taxon>
        <taxon>Pseudonocardiaceae</taxon>
        <taxon>Amycolatopsis</taxon>
    </lineage>
</organism>
<dbReference type="eggNOG" id="COG1487">
    <property type="taxonomic scope" value="Bacteria"/>
</dbReference>
<dbReference type="InterPro" id="IPR029060">
    <property type="entry name" value="PIN-like_dom_sf"/>
</dbReference>
<dbReference type="Proteomes" id="UP000093695">
    <property type="component" value="Chromosome"/>
</dbReference>
<dbReference type="InterPro" id="IPR050556">
    <property type="entry name" value="Type_II_TA_system_RNase"/>
</dbReference>
<dbReference type="CDD" id="cd18732">
    <property type="entry name" value="PIN_MtVapC4-C5_like"/>
    <property type="match status" value="1"/>
</dbReference>
<keyword evidence="10" id="KW-1185">Reference proteome</keyword>
<comment type="similarity">
    <text evidence="7">Belongs to the PINc/VapC protein family.</text>
</comment>
<dbReference type="GO" id="GO:0046872">
    <property type="term" value="F:metal ion binding"/>
    <property type="evidence" value="ECO:0007669"/>
    <property type="project" value="UniProtKB-KW"/>
</dbReference>
<accession>A0A193BXC7</accession>
<dbReference type="InterPro" id="IPR002716">
    <property type="entry name" value="PIN_dom"/>
</dbReference>
<dbReference type="STRING" id="31958.SD37_14940"/>
<evidence type="ECO:0000256" key="4">
    <source>
        <dbReference type="ARBA" id="ARBA00022723"/>
    </source>
</evidence>
<comment type="cofactor">
    <cofactor evidence="1">
        <name>Mg(2+)</name>
        <dbReference type="ChEBI" id="CHEBI:18420"/>
    </cofactor>
</comment>
<evidence type="ECO:0000256" key="7">
    <source>
        <dbReference type="ARBA" id="ARBA00038093"/>
    </source>
</evidence>
<reference evidence="9 10" key="1">
    <citation type="journal article" date="2015" name="Genome Announc.">
        <title>Draft Genome Sequence of Norvancomycin-Producing Strain Amycolatopsis orientalis CPCC200066.</title>
        <authorList>
            <person name="Lei X."/>
            <person name="Yuan F."/>
            <person name="Shi Y."/>
            <person name="Li X."/>
            <person name="Wang L."/>
            <person name="Hong B."/>
        </authorList>
    </citation>
    <scope>NUCLEOTIDE SEQUENCE [LARGE SCALE GENOMIC DNA]</scope>
    <source>
        <strain evidence="9 10">B-37</strain>
    </source>
</reference>
<gene>
    <name evidence="9" type="ORF">SD37_14940</name>
</gene>
<keyword evidence="3" id="KW-0540">Nuclease</keyword>
<keyword evidence="5" id="KW-0378">Hydrolase</keyword>